<dbReference type="AlphaFoldDB" id="A0AAD5QLH9"/>
<keyword evidence="4" id="KW-1185">Reference proteome</keyword>
<reference evidence="3" key="1">
    <citation type="submission" date="2021-06" db="EMBL/GenBank/DDBJ databases">
        <title>Parelaphostrongylus tenuis whole genome reference sequence.</title>
        <authorList>
            <person name="Garwood T.J."/>
            <person name="Larsen P.A."/>
            <person name="Fountain-Jones N.M."/>
            <person name="Garbe J.R."/>
            <person name="Macchietto M.G."/>
            <person name="Kania S.A."/>
            <person name="Gerhold R.W."/>
            <person name="Richards J.E."/>
            <person name="Wolf T.M."/>
        </authorList>
    </citation>
    <scope>NUCLEOTIDE SEQUENCE</scope>
    <source>
        <strain evidence="3">MNPRO001-30</strain>
        <tissue evidence="3">Meninges</tissue>
    </source>
</reference>
<evidence type="ECO:0000256" key="1">
    <source>
        <dbReference type="SAM" id="MobiDB-lite"/>
    </source>
</evidence>
<feature type="signal peptide" evidence="2">
    <location>
        <begin position="1"/>
        <end position="21"/>
    </location>
</feature>
<protein>
    <submittedName>
        <fullName evidence="3">Uncharacterized protein</fullName>
    </submittedName>
</protein>
<feature type="region of interest" description="Disordered" evidence="1">
    <location>
        <begin position="35"/>
        <end position="58"/>
    </location>
</feature>
<feature type="compositionally biased region" description="Basic and acidic residues" evidence="1">
    <location>
        <begin position="35"/>
        <end position="46"/>
    </location>
</feature>
<proteinExistence type="predicted"/>
<comment type="caution">
    <text evidence="3">The sequence shown here is derived from an EMBL/GenBank/DDBJ whole genome shotgun (WGS) entry which is preliminary data.</text>
</comment>
<keyword evidence="2" id="KW-0732">Signal</keyword>
<organism evidence="3 4">
    <name type="scientific">Parelaphostrongylus tenuis</name>
    <name type="common">Meningeal worm</name>
    <dbReference type="NCBI Taxonomy" id="148309"/>
    <lineage>
        <taxon>Eukaryota</taxon>
        <taxon>Metazoa</taxon>
        <taxon>Ecdysozoa</taxon>
        <taxon>Nematoda</taxon>
        <taxon>Chromadorea</taxon>
        <taxon>Rhabditida</taxon>
        <taxon>Rhabditina</taxon>
        <taxon>Rhabditomorpha</taxon>
        <taxon>Strongyloidea</taxon>
        <taxon>Metastrongylidae</taxon>
        <taxon>Parelaphostrongylus</taxon>
    </lineage>
</organism>
<name>A0AAD5QLH9_PARTN</name>
<dbReference type="Proteomes" id="UP001196413">
    <property type="component" value="Unassembled WGS sequence"/>
</dbReference>
<evidence type="ECO:0000313" key="4">
    <source>
        <dbReference type="Proteomes" id="UP001196413"/>
    </source>
</evidence>
<gene>
    <name evidence="3" type="ORF">KIN20_014221</name>
</gene>
<feature type="chain" id="PRO_5042245677" evidence="2">
    <location>
        <begin position="22"/>
        <end position="58"/>
    </location>
</feature>
<dbReference type="EMBL" id="JAHQIW010002830">
    <property type="protein sequence ID" value="KAJ1356488.1"/>
    <property type="molecule type" value="Genomic_DNA"/>
</dbReference>
<sequence length="58" mass="6791">MGGRLCLNIMMRKLQCLIVAAVRTDDLLPVDDLRDYQHRQKDEKEMTTTSSRHQHAHN</sequence>
<evidence type="ECO:0000313" key="3">
    <source>
        <dbReference type="EMBL" id="KAJ1356488.1"/>
    </source>
</evidence>
<evidence type="ECO:0000256" key="2">
    <source>
        <dbReference type="SAM" id="SignalP"/>
    </source>
</evidence>
<accession>A0AAD5QLH9</accession>